<organism evidence="2 3">
    <name type="scientific">Ferranicluibacter rubi</name>
    <dbReference type="NCBI Taxonomy" id="2715133"/>
    <lineage>
        <taxon>Bacteria</taxon>
        <taxon>Pseudomonadati</taxon>
        <taxon>Pseudomonadota</taxon>
        <taxon>Alphaproteobacteria</taxon>
        <taxon>Hyphomicrobiales</taxon>
        <taxon>Rhizobiaceae</taxon>
        <taxon>Ferranicluibacter</taxon>
    </lineage>
</organism>
<feature type="signal peptide" evidence="1">
    <location>
        <begin position="1"/>
        <end position="27"/>
    </location>
</feature>
<dbReference type="NCBIfam" id="TIGR02301">
    <property type="entry name" value="TIGR02301 family protein"/>
    <property type="match status" value="1"/>
</dbReference>
<protein>
    <submittedName>
        <fullName evidence="2">TIGR02301 family protein</fullName>
    </submittedName>
</protein>
<keyword evidence="1" id="KW-0732">Signal</keyword>
<dbReference type="Pfam" id="PF09539">
    <property type="entry name" value="DUF2385"/>
    <property type="match status" value="1"/>
</dbReference>
<name>A0AA44C9M5_9HYPH</name>
<comment type="caution">
    <text evidence="2">The sequence shown here is derived from an EMBL/GenBank/DDBJ whole genome shotgun (WGS) entry which is preliminary data.</text>
</comment>
<keyword evidence="3" id="KW-1185">Reference proteome</keyword>
<evidence type="ECO:0000256" key="1">
    <source>
        <dbReference type="SAM" id="SignalP"/>
    </source>
</evidence>
<proteinExistence type="predicted"/>
<sequence length="146" mass="15649">MTFKIPLRPALAGLLLVLGLPLSSAQAQPVTERPPAASADAHAAKPAPYDARLLRMAEIVGSVTYLRTLCADAKAGEWRADMQALIDREAGAEPDRKARLTAAFNRGYRSFASVYTSCTPSAVLADQRYRDEGATLAAEIVSRFGN</sequence>
<evidence type="ECO:0000313" key="3">
    <source>
        <dbReference type="Proteomes" id="UP001155840"/>
    </source>
</evidence>
<dbReference type="EMBL" id="JAANCM010000002">
    <property type="protein sequence ID" value="NHT74943.1"/>
    <property type="molecule type" value="Genomic_DNA"/>
</dbReference>
<dbReference type="AlphaFoldDB" id="A0AA44C9M5"/>
<accession>A0AA44C9M5</accession>
<evidence type="ECO:0000313" key="2">
    <source>
        <dbReference type="EMBL" id="NHT74943.1"/>
    </source>
</evidence>
<dbReference type="Proteomes" id="UP001155840">
    <property type="component" value="Unassembled WGS sequence"/>
</dbReference>
<dbReference type="InterPro" id="IPR012645">
    <property type="entry name" value="CHP02301"/>
</dbReference>
<feature type="chain" id="PRO_5041259959" evidence="1">
    <location>
        <begin position="28"/>
        <end position="146"/>
    </location>
</feature>
<gene>
    <name evidence="2" type="ORF">G8E10_04140</name>
</gene>
<reference evidence="2" key="1">
    <citation type="submission" date="2020-03" db="EMBL/GenBank/DDBJ databases">
        <title>Ferranicluibacter endophyticum gen. nov., sp. nov., a new genus isolated from Rubus ulmifolius Schott. stem.</title>
        <authorList>
            <person name="Roca-Couso R."/>
            <person name="Flores-Felix J.D."/>
            <person name="Igual J.M."/>
            <person name="Rivas R."/>
        </authorList>
    </citation>
    <scope>NUCLEOTIDE SEQUENCE</scope>
    <source>
        <strain evidence="2">CRRU44</strain>
    </source>
</reference>
<dbReference type="RefSeq" id="WP_132447220.1">
    <property type="nucleotide sequence ID" value="NZ_JAANCM010000002.1"/>
</dbReference>